<dbReference type="KEGG" id="nja:NSJP_3663"/>
<keyword evidence="2" id="KW-1185">Reference proteome</keyword>
<protein>
    <submittedName>
        <fullName evidence="1">Uncharacterized protein</fullName>
    </submittedName>
</protein>
<gene>
    <name evidence="1" type="ORF">NSJP_3663</name>
</gene>
<dbReference type="EMBL" id="LT828648">
    <property type="protein sequence ID" value="SLM49830.1"/>
    <property type="molecule type" value="Genomic_DNA"/>
</dbReference>
<dbReference type="STRING" id="1325564.NSJP_3663"/>
<dbReference type="Proteomes" id="UP000192042">
    <property type="component" value="Chromosome I"/>
</dbReference>
<proteinExistence type="predicted"/>
<dbReference type="AlphaFoldDB" id="A0A1W1IA06"/>
<evidence type="ECO:0000313" key="1">
    <source>
        <dbReference type="EMBL" id="SLM49830.1"/>
    </source>
</evidence>
<organism evidence="1 2">
    <name type="scientific">Nitrospira japonica</name>
    <dbReference type="NCBI Taxonomy" id="1325564"/>
    <lineage>
        <taxon>Bacteria</taxon>
        <taxon>Pseudomonadati</taxon>
        <taxon>Nitrospirota</taxon>
        <taxon>Nitrospiria</taxon>
        <taxon>Nitrospirales</taxon>
        <taxon>Nitrospiraceae</taxon>
        <taxon>Nitrospira</taxon>
    </lineage>
</organism>
<name>A0A1W1IA06_9BACT</name>
<accession>A0A1W1IA06</accession>
<reference evidence="1 2" key="1">
    <citation type="submission" date="2017-03" db="EMBL/GenBank/DDBJ databases">
        <authorList>
            <person name="Afonso C.L."/>
            <person name="Miller P.J."/>
            <person name="Scott M.A."/>
            <person name="Spackman E."/>
            <person name="Goraichik I."/>
            <person name="Dimitrov K.M."/>
            <person name="Suarez D.L."/>
            <person name="Swayne D.E."/>
        </authorList>
    </citation>
    <scope>NUCLEOTIDE SEQUENCE [LARGE SCALE GENOMIC DNA]</scope>
    <source>
        <strain evidence="1">Genome sequencing of Nitrospira japonica strain NJ11</strain>
    </source>
</reference>
<evidence type="ECO:0000313" key="2">
    <source>
        <dbReference type="Proteomes" id="UP000192042"/>
    </source>
</evidence>
<sequence length="139" mass="15811">MATTTQMLRGHRGQEAPTRNILADQRIAFPFISRLIHVHNGHTKRPHCLKSRRHSFRLPRMRKRYTPSEWMRATEQDPGLRGLSPADAATRLNITEQEVGELVLSGTLNVSDICEDGEVVNVVIPERDIKRYAAQSKTT</sequence>